<dbReference type="GO" id="GO:0006355">
    <property type="term" value="P:regulation of DNA-templated transcription"/>
    <property type="evidence" value="ECO:0007669"/>
    <property type="project" value="InterPro"/>
</dbReference>
<gene>
    <name evidence="1" type="ORF">AO501_11760</name>
</gene>
<dbReference type="RefSeq" id="WP_055577671.1">
    <property type="nucleotide sequence ID" value="NZ_LKTM01000101.1"/>
</dbReference>
<dbReference type="Proteomes" id="UP000051677">
    <property type="component" value="Unassembled WGS sequence"/>
</dbReference>
<dbReference type="Pfam" id="PF05534">
    <property type="entry name" value="HicB"/>
    <property type="match status" value="1"/>
</dbReference>
<protein>
    <submittedName>
        <fullName evidence="1">Pilus assembly protein HicB</fullName>
    </submittedName>
</protein>
<comment type="caution">
    <text evidence="1">The sequence shown here is derived from an EMBL/GenBank/DDBJ whole genome shotgun (WGS) entry which is preliminary data.</text>
</comment>
<dbReference type="InterPro" id="IPR008651">
    <property type="entry name" value="Uncharacterised_HicB"/>
</dbReference>
<proteinExistence type="predicted"/>
<reference evidence="1 2" key="1">
    <citation type="submission" date="2015-10" db="EMBL/GenBank/DDBJ databases">
        <title>Mycobacterium gordonae draft genome assembly.</title>
        <authorList>
            <person name="Ustinova V."/>
            <person name="Smirnova T."/>
            <person name="Blagodatskikh K."/>
            <person name="Varlamov D."/>
            <person name="Larionova E."/>
            <person name="Chernousova L."/>
        </authorList>
    </citation>
    <scope>NUCLEOTIDE SEQUENCE [LARGE SCALE GENOMIC DNA]</scope>
    <source>
        <strain evidence="1 2">CTRI 14-8773</strain>
    </source>
</reference>
<evidence type="ECO:0000313" key="1">
    <source>
        <dbReference type="EMBL" id="KQH79463.1"/>
    </source>
</evidence>
<dbReference type="SUPFAM" id="SSF143100">
    <property type="entry name" value="TTHA1013/TTHA0281-like"/>
    <property type="match status" value="1"/>
</dbReference>
<dbReference type="SUPFAM" id="SSF47598">
    <property type="entry name" value="Ribbon-helix-helix"/>
    <property type="match status" value="1"/>
</dbReference>
<organism evidence="1 2">
    <name type="scientific">Mycobacterium gordonae</name>
    <dbReference type="NCBI Taxonomy" id="1778"/>
    <lineage>
        <taxon>Bacteria</taxon>
        <taxon>Bacillati</taxon>
        <taxon>Actinomycetota</taxon>
        <taxon>Actinomycetes</taxon>
        <taxon>Mycobacteriales</taxon>
        <taxon>Mycobacteriaceae</taxon>
        <taxon>Mycobacterium</taxon>
    </lineage>
</organism>
<dbReference type="AlphaFoldDB" id="A0A0Q2MHZ4"/>
<dbReference type="OrthoDB" id="5297106at2"/>
<accession>A0A0Q2MHZ4</accession>
<dbReference type="EMBL" id="LKTM01000101">
    <property type="protein sequence ID" value="KQH79463.1"/>
    <property type="molecule type" value="Genomic_DNA"/>
</dbReference>
<dbReference type="InterPro" id="IPR010985">
    <property type="entry name" value="Ribbon_hlx_hlx"/>
</dbReference>
<evidence type="ECO:0000313" key="2">
    <source>
        <dbReference type="Proteomes" id="UP000051677"/>
    </source>
</evidence>
<dbReference type="InterPro" id="IPR035069">
    <property type="entry name" value="TTHA1013/TTHA0281-like"/>
</dbReference>
<sequence length="118" mass="13471">MNRYTFRVEWCSECHEYLARCLELPFLTERAPAAQRAVALVTKAVELHLKACREEGRDAPPPLTERGYSGTFVVRTSRALHTRLAIEATEQGVSMNQWVVQQLSGRQPKNSFGELFFD</sequence>
<name>A0A0Q2MHZ4_MYCGO</name>